<organism evidence="8 9">
    <name type="scientific">Actinoplanes derwentensis</name>
    <dbReference type="NCBI Taxonomy" id="113562"/>
    <lineage>
        <taxon>Bacteria</taxon>
        <taxon>Bacillati</taxon>
        <taxon>Actinomycetota</taxon>
        <taxon>Actinomycetes</taxon>
        <taxon>Micromonosporales</taxon>
        <taxon>Micromonosporaceae</taxon>
        <taxon>Actinoplanes</taxon>
    </lineage>
</organism>
<protein>
    <submittedName>
        <fullName evidence="8">DNA-binding response regulator, NarL/FixJ family, contains REC and HTH domains</fullName>
    </submittedName>
</protein>
<dbReference type="CDD" id="cd06170">
    <property type="entry name" value="LuxR_C_like"/>
    <property type="match status" value="1"/>
</dbReference>
<dbReference type="InterPro" id="IPR001789">
    <property type="entry name" value="Sig_transdc_resp-reg_receiver"/>
</dbReference>
<keyword evidence="4" id="KW-0804">Transcription</keyword>
<proteinExistence type="predicted"/>
<dbReference type="SUPFAM" id="SSF52172">
    <property type="entry name" value="CheY-like"/>
    <property type="match status" value="1"/>
</dbReference>
<dbReference type="PROSITE" id="PS00622">
    <property type="entry name" value="HTH_LUXR_1"/>
    <property type="match status" value="1"/>
</dbReference>
<dbReference type="InterPro" id="IPR016032">
    <property type="entry name" value="Sig_transdc_resp-reg_C-effctor"/>
</dbReference>
<accession>A0A1H2ACE7</accession>
<dbReference type="GO" id="GO:0003677">
    <property type="term" value="F:DNA binding"/>
    <property type="evidence" value="ECO:0007669"/>
    <property type="project" value="UniProtKB-KW"/>
</dbReference>
<dbReference type="OrthoDB" id="9808843at2"/>
<keyword evidence="1 5" id="KW-0597">Phosphoprotein</keyword>
<dbReference type="SMART" id="SM00421">
    <property type="entry name" value="HTH_LUXR"/>
    <property type="match status" value="1"/>
</dbReference>
<evidence type="ECO:0000259" key="7">
    <source>
        <dbReference type="PROSITE" id="PS50110"/>
    </source>
</evidence>
<evidence type="ECO:0000256" key="1">
    <source>
        <dbReference type="ARBA" id="ARBA00022553"/>
    </source>
</evidence>
<dbReference type="PROSITE" id="PS50110">
    <property type="entry name" value="RESPONSE_REGULATORY"/>
    <property type="match status" value="1"/>
</dbReference>
<gene>
    <name evidence="8" type="ORF">SAMN04489716_3783</name>
</gene>
<evidence type="ECO:0000259" key="6">
    <source>
        <dbReference type="PROSITE" id="PS50043"/>
    </source>
</evidence>
<dbReference type="Proteomes" id="UP000198688">
    <property type="component" value="Chromosome I"/>
</dbReference>
<dbReference type="InterPro" id="IPR039420">
    <property type="entry name" value="WalR-like"/>
</dbReference>
<dbReference type="GO" id="GO:0006355">
    <property type="term" value="P:regulation of DNA-templated transcription"/>
    <property type="evidence" value="ECO:0007669"/>
    <property type="project" value="InterPro"/>
</dbReference>
<evidence type="ECO:0000256" key="3">
    <source>
        <dbReference type="ARBA" id="ARBA00023125"/>
    </source>
</evidence>
<dbReference type="PRINTS" id="PR00038">
    <property type="entry name" value="HTHLUXR"/>
</dbReference>
<evidence type="ECO:0000256" key="2">
    <source>
        <dbReference type="ARBA" id="ARBA00023015"/>
    </source>
</evidence>
<evidence type="ECO:0000313" key="8">
    <source>
        <dbReference type="EMBL" id="SDT43618.1"/>
    </source>
</evidence>
<keyword evidence="2" id="KW-0805">Transcription regulation</keyword>
<dbReference type="STRING" id="113562.SAMN04489716_3783"/>
<feature type="modified residue" description="4-aspartylphosphate" evidence="5">
    <location>
        <position position="59"/>
    </location>
</feature>
<evidence type="ECO:0000313" key="9">
    <source>
        <dbReference type="Proteomes" id="UP000198688"/>
    </source>
</evidence>
<dbReference type="Pfam" id="PF00072">
    <property type="entry name" value="Response_reg"/>
    <property type="match status" value="1"/>
</dbReference>
<feature type="domain" description="HTH luxR-type" evidence="6">
    <location>
        <begin position="154"/>
        <end position="219"/>
    </location>
</feature>
<dbReference type="InterPro" id="IPR058245">
    <property type="entry name" value="NreC/VraR/RcsB-like_REC"/>
</dbReference>
<dbReference type="PROSITE" id="PS50043">
    <property type="entry name" value="HTH_LUXR_2"/>
    <property type="match status" value="1"/>
</dbReference>
<dbReference type="Gene3D" id="3.40.50.2300">
    <property type="match status" value="1"/>
</dbReference>
<dbReference type="RefSeq" id="WP_092545845.1">
    <property type="nucleotide sequence ID" value="NZ_BOMJ01000068.1"/>
</dbReference>
<dbReference type="SUPFAM" id="SSF46894">
    <property type="entry name" value="C-terminal effector domain of the bipartite response regulators"/>
    <property type="match status" value="1"/>
</dbReference>
<dbReference type="GO" id="GO:0000160">
    <property type="term" value="P:phosphorelay signal transduction system"/>
    <property type="evidence" value="ECO:0007669"/>
    <property type="project" value="InterPro"/>
</dbReference>
<dbReference type="Pfam" id="PF00196">
    <property type="entry name" value="GerE"/>
    <property type="match status" value="1"/>
</dbReference>
<dbReference type="EMBL" id="LT629758">
    <property type="protein sequence ID" value="SDT43618.1"/>
    <property type="molecule type" value="Genomic_DNA"/>
</dbReference>
<keyword evidence="3 8" id="KW-0238">DNA-binding</keyword>
<dbReference type="SMART" id="SM00448">
    <property type="entry name" value="REC"/>
    <property type="match status" value="1"/>
</dbReference>
<keyword evidence="9" id="KW-1185">Reference proteome</keyword>
<sequence>MAEADDIRVLIVDDQALLRASFRLLIETSPGLVAVGEASSGHEAVALARREQPDVILMDIRMPGMDGIEATRQICGSVQTRATRVLILTTFDYDEYVFGALRAGASGFLLKDVAPSDLITAVQVVAGGDGLLAPGITRRLIAHYATLPEEPARFAAILHNITDREREVLTLVATGLSNTEISEYLRVTLPTVKTHVGRLLAKLQARDRAQLVIVAYESGLVTPTR</sequence>
<dbReference type="PANTHER" id="PTHR43214:SF24">
    <property type="entry name" value="TRANSCRIPTIONAL REGULATORY PROTEIN NARL-RELATED"/>
    <property type="match status" value="1"/>
</dbReference>
<reference evidence="8 9" key="1">
    <citation type="submission" date="2016-10" db="EMBL/GenBank/DDBJ databases">
        <authorList>
            <person name="de Groot N.N."/>
        </authorList>
    </citation>
    <scope>NUCLEOTIDE SEQUENCE [LARGE SCALE GENOMIC DNA]</scope>
    <source>
        <strain evidence="8 9">DSM 43941</strain>
    </source>
</reference>
<dbReference type="InterPro" id="IPR000792">
    <property type="entry name" value="Tscrpt_reg_LuxR_C"/>
</dbReference>
<name>A0A1H2ACE7_9ACTN</name>
<feature type="domain" description="Response regulatory" evidence="7">
    <location>
        <begin position="8"/>
        <end position="126"/>
    </location>
</feature>
<evidence type="ECO:0000256" key="5">
    <source>
        <dbReference type="PROSITE-ProRule" id="PRU00169"/>
    </source>
</evidence>
<dbReference type="PANTHER" id="PTHR43214">
    <property type="entry name" value="TWO-COMPONENT RESPONSE REGULATOR"/>
    <property type="match status" value="1"/>
</dbReference>
<dbReference type="InterPro" id="IPR011006">
    <property type="entry name" value="CheY-like_superfamily"/>
</dbReference>
<evidence type="ECO:0000256" key="4">
    <source>
        <dbReference type="ARBA" id="ARBA00023163"/>
    </source>
</evidence>
<dbReference type="CDD" id="cd17535">
    <property type="entry name" value="REC_NarL-like"/>
    <property type="match status" value="1"/>
</dbReference>
<dbReference type="AlphaFoldDB" id="A0A1H2ACE7"/>